<evidence type="ECO:0000313" key="2">
    <source>
        <dbReference type="EMBL" id="KAK3315836.1"/>
    </source>
</evidence>
<dbReference type="EMBL" id="JAUEDM010000005">
    <property type="protein sequence ID" value="KAK3315836.1"/>
    <property type="molecule type" value="Genomic_DNA"/>
</dbReference>
<evidence type="ECO:0000256" key="1">
    <source>
        <dbReference type="SAM" id="MobiDB-lite"/>
    </source>
</evidence>
<dbReference type="Proteomes" id="UP001283341">
    <property type="component" value="Unassembled WGS sequence"/>
</dbReference>
<dbReference type="AlphaFoldDB" id="A0AAE0HZV5"/>
<gene>
    <name evidence="2" type="ORF">B0H66DRAFT_604147</name>
</gene>
<comment type="caution">
    <text evidence="2">The sequence shown here is derived from an EMBL/GenBank/DDBJ whole genome shotgun (WGS) entry which is preliminary data.</text>
</comment>
<proteinExistence type="predicted"/>
<evidence type="ECO:0000313" key="3">
    <source>
        <dbReference type="Proteomes" id="UP001283341"/>
    </source>
</evidence>
<accession>A0AAE0HZV5</accession>
<organism evidence="2 3">
    <name type="scientific">Apodospora peruviana</name>
    <dbReference type="NCBI Taxonomy" id="516989"/>
    <lineage>
        <taxon>Eukaryota</taxon>
        <taxon>Fungi</taxon>
        <taxon>Dikarya</taxon>
        <taxon>Ascomycota</taxon>
        <taxon>Pezizomycotina</taxon>
        <taxon>Sordariomycetes</taxon>
        <taxon>Sordariomycetidae</taxon>
        <taxon>Sordariales</taxon>
        <taxon>Lasiosphaeriaceae</taxon>
        <taxon>Apodospora</taxon>
    </lineage>
</organism>
<keyword evidence="3" id="KW-1185">Reference proteome</keyword>
<protein>
    <submittedName>
        <fullName evidence="2">Uncharacterized protein</fullName>
    </submittedName>
</protein>
<reference evidence="2" key="1">
    <citation type="journal article" date="2023" name="Mol. Phylogenet. Evol.">
        <title>Genome-scale phylogeny and comparative genomics of the fungal order Sordariales.</title>
        <authorList>
            <person name="Hensen N."/>
            <person name="Bonometti L."/>
            <person name="Westerberg I."/>
            <person name="Brannstrom I.O."/>
            <person name="Guillou S."/>
            <person name="Cros-Aarteil S."/>
            <person name="Calhoun S."/>
            <person name="Haridas S."/>
            <person name="Kuo A."/>
            <person name="Mondo S."/>
            <person name="Pangilinan J."/>
            <person name="Riley R."/>
            <person name="LaButti K."/>
            <person name="Andreopoulos B."/>
            <person name="Lipzen A."/>
            <person name="Chen C."/>
            <person name="Yan M."/>
            <person name="Daum C."/>
            <person name="Ng V."/>
            <person name="Clum A."/>
            <person name="Steindorff A."/>
            <person name="Ohm R.A."/>
            <person name="Martin F."/>
            <person name="Silar P."/>
            <person name="Natvig D.O."/>
            <person name="Lalanne C."/>
            <person name="Gautier V."/>
            <person name="Ament-Velasquez S.L."/>
            <person name="Kruys A."/>
            <person name="Hutchinson M.I."/>
            <person name="Powell A.J."/>
            <person name="Barry K."/>
            <person name="Miller A.N."/>
            <person name="Grigoriev I.V."/>
            <person name="Debuchy R."/>
            <person name="Gladieux P."/>
            <person name="Hiltunen Thoren M."/>
            <person name="Johannesson H."/>
        </authorList>
    </citation>
    <scope>NUCLEOTIDE SEQUENCE</scope>
    <source>
        <strain evidence="2">CBS 118394</strain>
    </source>
</reference>
<name>A0AAE0HZV5_9PEZI</name>
<sequence>MTAPGPTQLAKGQASLKMPPLHLLSEVLIQLPDIKSLGSGILSHSPFYAAFQETPNTTFRHVFERQIPEQALIYALALHRAGAVDTHNTGQIENFLRNWFNHTSFLTGQPAPASDKQPAPASDKSDLTRHEVLVRGRSVARATSDRHTIVHYFTQTLISEAEELHIHDYLERVLSRSFDEVAAHDVEWGHGCVDWIAQGRAAQYKQANAKFLYPLEQAPTYDERLAIFHSKRGADATTPSHNRSMLAFHLIEYGSSPEDNPHLILQPMGERPIGHLEAVLTRFTDGPHDLVTVSGTSRMWLAAKGHQPPFAVVNDAENVGPRRCGYVL</sequence>
<reference evidence="2" key="2">
    <citation type="submission" date="2023-06" db="EMBL/GenBank/DDBJ databases">
        <authorList>
            <consortium name="Lawrence Berkeley National Laboratory"/>
            <person name="Haridas S."/>
            <person name="Hensen N."/>
            <person name="Bonometti L."/>
            <person name="Westerberg I."/>
            <person name="Brannstrom I.O."/>
            <person name="Guillou S."/>
            <person name="Cros-Aarteil S."/>
            <person name="Calhoun S."/>
            <person name="Kuo A."/>
            <person name="Mondo S."/>
            <person name="Pangilinan J."/>
            <person name="Riley R."/>
            <person name="Labutti K."/>
            <person name="Andreopoulos B."/>
            <person name="Lipzen A."/>
            <person name="Chen C."/>
            <person name="Yanf M."/>
            <person name="Daum C."/>
            <person name="Ng V."/>
            <person name="Clum A."/>
            <person name="Steindorff A."/>
            <person name="Ohm R."/>
            <person name="Martin F."/>
            <person name="Silar P."/>
            <person name="Natvig D."/>
            <person name="Lalanne C."/>
            <person name="Gautier V."/>
            <person name="Ament-Velasquez S.L."/>
            <person name="Kruys A."/>
            <person name="Hutchinson M.I."/>
            <person name="Powell A.J."/>
            <person name="Barry K."/>
            <person name="Miller A.N."/>
            <person name="Grigoriev I.V."/>
            <person name="Debuchy R."/>
            <person name="Gladieux P."/>
            <person name="Thoren M.H."/>
            <person name="Johannesson H."/>
        </authorList>
    </citation>
    <scope>NUCLEOTIDE SEQUENCE</scope>
    <source>
        <strain evidence="2">CBS 118394</strain>
    </source>
</reference>
<feature type="region of interest" description="Disordered" evidence="1">
    <location>
        <begin position="107"/>
        <end position="127"/>
    </location>
</feature>